<proteinExistence type="predicted"/>
<reference evidence="4 5" key="1">
    <citation type="submission" date="2020-08" db="EMBL/GenBank/DDBJ databases">
        <title>Genome public.</title>
        <authorList>
            <person name="Liu C."/>
            <person name="Sun Q."/>
        </authorList>
    </citation>
    <scope>NUCLEOTIDE SEQUENCE [LARGE SCALE GENOMIC DNA]</scope>
    <source>
        <strain evidence="4 5">NSJ-26</strain>
    </source>
</reference>
<keyword evidence="2" id="KW-0812">Transmembrane</keyword>
<feature type="transmembrane region" description="Helical" evidence="2">
    <location>
        <begin position="210"/>
        <end position="229"/>
    </location>
</feature>
<organism evidence="4 5">
    <name type="scientific">Wansuia hejianensis</name>
    <dbReference type="NCBI Taxonomy" id="2763667"/>
    <lineage>
        <taxon>Bacteria</taxon>
        <taxon>Bacillati</taxon>
        <taxon>Bacillota</taxon>
        <taxon>Clostridia</taxon>
        <taxon>Lachnospirales</taxon>
        <taxon>Lachnospiraceae</taxon>
        <taxon>Wansuia</taxon>
    </lineage>
</organism>
<feature type="compositionally biased region" description="Basic and acidic residues" evidence="1">
    <location>
        <begin position="597"/>
        <end position="624"/>
    </location>
</feature>
<keyword evidence="5" id="KW-1185">Reference proteome</keyword>
<keyword evidence="2" id="KW-1133">Transmembrane helix</keyword>
<gene>
    <name evidence="4" type="ORF">H8689_08735</name>
</gene>
<evidence type="ECO:0000313" key="5">
    <source>
        <dbReference type="Proteomes" id="UP000601522"/>
    </source>
</evidence>
<feature type="transmembrane region" description="Helical" evidence="2">
    <location>
        <begin position="160"/>
        <end position="177"/>
    </location>
</feature>
<protein>
    <submittedName>
        <fullName evidence="4">Transglutaminase domain-containing protein</fullName>
    </submittedName>
</protein>
<feature type="transmembrane region" description="Helical" evidence="2">
    <location>
        <begin position="12"/>
        <end position="34"/>
    </location>
</feature>
<feature type="transmembrane region" description="Helical" evidence="2">
    <location>
        <begin position="55"/>
        <end position="76"/>
    </location>
</feature>
<dbReference type="Gene3D" id="3.10.620.30">
    <property type="match status" value="1"/>
</dbReference>
<keyword evidence="2" id="KW-0472">Membrane</keyword>
<dbReference type="SMART" id="SM00460">
    <property type="entry name" value="TGc"/>
    <property type="match status" value="1"/>
</dbReference>
<evidence type="ECO:0000256" key="1">
    <source>
        <dbReference type="SAM" id="MobiDB-lite"/>
    </source>
</evidence>
<feature type="transmembrane region" description="Helical" evidence="2">
    <location>
        <begin position="634"/>
        <end position="655"/>
    </location>
</feature>
<evidence type="ECO:0000313" key="4">
    <source>
        <dbReference type="EMBL" id="MBC8591196.1"/>
    </source>
</evidence>
<dbReference type="PANTHER" id="PTHR42736:SF1">
    <property type="entry name" value="PROTEIN-GLUTAMINE GAMMA-GLUTAMYLTRANSFERASE"/>
    <property type="match status" value="1"/>
</dbReference>
<evidence type="ECO:0000256" key="2">
    <source>
        <dbReference type="SAM" id="Phobius"/>
    </source>
</evidence>
<feature type="transmembrane region" description="Helical" evidence="2">
    <location>
        <begin position="114"/>
        <end position="133"/>
    </location>
</feature>
<dbReference type="SUPFAM" id="SSF54001">
    <property type="entry name" value="Cysteine proteinases"/>
    <property type="match status" value="1"/>
</dbReference>
<feature type="region of interest" description="Disordered" evidence="1">
    <location>
        <begin position="578"/>
        <end position="624"/>
    </location>
</feature>
<name>A0A926IN18_9FIRM</name>
<dbReference type="InterPro" id="IPR052901">
    <property type="entry name" value="Bact_TGase-like"/>
</dbReference>
<dbReference type="AlphaFoldDB" id="A0A926IN18"/>
<comment type="caution">
    <text evidence="4">The sequence shown here is derived from an EMBL/GenBank/DDBJ whole genome shotgun (WGS) entry which is preliminary data.</text>
</comment>
<dbReference type="RefSeq" id="WP_249324058.1">
    <property type="nucleotide sequence ID" value="NZ_JACRTK010000003.1"/>
</dbReference>
<sequence>MLRLSKKSHNRIINIIYFLLVFNLVYMIGLVINLKMKFPKKGLLVLFVSQAVKFLLLNPLFFFIILTTAIVISLLINHFSNPFIIPFLDRLYFLMDNIMNNIKGKEAIESNNVLVLWSMVIAIVSLYTAIILFKNKNIYLLLPGFMIPLIFYWYTFYDEAYISIALFLFLFFILMALDRYSKIINQIGKIQTSMNVKYKKPLNINFLYKSWLKTAIIYGFLIVSIGLLLPKTNKHIEWLWLQDKAYGIFPSMEYLRSNEFFDKEKGDAALFDFTHTGYQKDPYKLGGPIELSNRKIMTVQANDTSYLRGNIKHIYDGYSWHKANLFTVDYNLEEDFSEITEIDKRMYYKQMDISITHHSFASTTLFSSYKPTEVYYNNSDYLVTVGYDHELVFHQGVYDNESYLIKTYKPLPYGILMELGINMKKSDIDNIDIYLQVPNDKITNRTIELNNKIIEGSTNDFEKAIAIEKYLRNNYEYTLHPNIVPDGYDFIDYFLFEEKRGYCTYYATSMAIMLRLEGIPTRYVEGYLANNLIDENLYEVRQENAHAWVEAFIEPVGWMTFEPTPNYSIEPRYENYSSSNNTIPREDMDTDSNHTPMDIEDRPIDDKSNIKTDKLNNKDDSISKNTTKESSKNILLYIILIPVLIILIIFIKNFFKIRYRKSQIKKLPYNTRIIYLYNDIINIMERLGYHRPSGKTHWEYAYEFAYKFSDIGEKGIIEITDIFMKSKYGNYMPSDSDIDDFKIFKNDVDKRLKMYLGKRSYYYNKYIKGI</sequence>
<dbReference type="InterPro" id="IPR038765">
    <property type="entry name" value="Papain-like_cys_pep_sf"/>
</dbReference>
<accession>A0A926IN18</accession>
<dbReference type="Pfam" id="PF01841">
    <property type="entry name" value="Transglut_core"/>
    <property type="match status" value="1"/>
</dbReference>
<feature type="transmembrane region" description="Helical" evidence="2">
    <location>
        <begin position="138"/>
        <end position="154"/>
    </location>
</feature>
<dbReference type="Proteomes" id="UP000601522">
    <property type="component" value="Unassembled WGS sequence"/>
</dbReference>
<dbReference type="PANTHER" id="PTHR42736">
    <property type="entry name" value="PROTEIN-GLUTAMINE GAMMA-GLUTAMYLTRANSFERASE"/>
    <property type="match status" value="1"/>
</dbReference>
<feature type="domain" description="Transglutaminase-like" evidence="3">
    <location>
        <begin position="495"/>
        <end position="565"/>
    </location>
</feature>
<dbReference type="InterPro" id="IPR002931">
    <property type="entry name" value="Transglutaminase-like"/>
</dbReference>
<evidence type="ECO:0000259" key="3">
    <source>
        <dbReference type="SMART" id="SM00460"/>
    </source>
</evidence>
<dbReference type="EMBL" id="JACRTK010000003">
    <property type="protein sequence ID" value="MBC8591196.1"/>
    <property type="molecule type" value="Genomic_DNA"/>
</dbReference>